<dbReference type="RefSeq" id="XP_031000460.1">
    <property type="nucleotide sequence ID" value="XM_031136814.1"/>
</dbReference>
<protein>
    <recommendedName>
        <fullName evidence="1">F-box domain-containing protein</fullName>
    </recommendedName>
</protein>
<dbReference type="Gene3D" id="1.20.1280.50">
    <property type="match status" value="1"/>
</dbReference>
<dbReference type="GeneID" id="41970053"/>
<evidence type="ECO:0000313" key="2">
    <source>
        <dbReference type="EMBL" id="TPX18749.1"/>
    </source>
</evidence>
<dbReference type="Proteomes" id="UP000319257">
    <property type="component" value="Unassembled WGS sequence"/>
</dbReference>
<dbReference type="PANTHER" id="PTHR42057:SF2">
    <property type="entry name" value="F-BOX DOMAIN PROTEIN (AFU_ORTHOLOGUE AFUA_4G00200)-RELATED"/>
    <property type="match status" value="1"/>
</dbReference>
<comment type="caution">
    <text evidence="2">The sequence shown here is derived from an EMBL/GenBank/DDBJ whole genome shotgun (WGS) entry which is preliminary data.</text>
</comment>
<dbReference type="Gene3D" id="3.80.10.10">
    <property type="entry name" value="Ribonuclease Inhibitor"/>
    <property type="match status" value="1"/>
</dbReference>
<dbReference type="InterPro" id="IPR032675">
    <property type="entry name" value="LRR_dom_sf"/>
</dbReference>
<proteinExistence type="predicted"/>
<sequence>MEVSAAAAAIALDALPSEVLSLILQNLIEIREDENELPDPSLYASLCESRLVCRKWNALATPHLFRTVSLKHDDPGNETGTLDMWREMMDSETVRQAVQHVNIHTAPRELSYGRYSDVWNDWEVKGEYEDYTESIERINELHHLKSLTLSFSDMCLGVENDRSMEEDYEVPETREATLKAFFKTLQKRSQAGDDLSAIRTLTISNLQNMPVPHITTSDAFRDSLKGVQSLHLMIAAEVNEHGPDHDIECVERWTYEPHLQHELLPSLTEQLTTLTLCFTEEWGVAPGYFDGRGLNFPQLKSMHLGRFMIGHHDHFDWILNMSSLTSLRLSSCRVVSHLRLCRDLAQKWELKTHDWEQQPRGAFGFAREDDRVYTFDKTWESLFDGIRLRLTKLVDFRMHYPRYSQVHFFHPDLMPVDKELSPDRYIVLDTGLLPSPWIDATNGEMEFGNNMAEPVDLNSTENHYIKKCKMSRAEETKYGDARALQDLLEAVKKRW</sequence>
<gene>
    <name evidence="2" type="ORF">E0L32_002606</name>
</gene>
<evidence type="ECO:0000259" key="1">
    <source>
        <dbReference type="Pfam" id="PF12937"/>
    </source>
</evidence>
<name>A0A507BMM1_9PEZI</name>
<accession>A0A507BMM1</accession>
<dbReference type="Pfam" id="PF12937">
    <property type="entry name" value="F-box-like"/>
    <property type="match status" value="1"/>
</dbReference>
<dbReference type="OrthoDB" id="3140657at2759"/>
<reference evidence="2 3" key="1">
    <citation type="submission" date="2019-06" db="EMBL/GenBank/DDBJ databases">
        <title>Draft genome sequence of the filamentous fungus Phialemoniopsis curvata isolated from diesel fuel.</title>
        <authorList>
            <person name="Varaljay V.A."/>
            <person name="Lyon W.J."/>
            <person name="Crouch A.L."/>
            <person name="Drake C.E."/>
            <person name="Hollomon J.M."/>
            <person name="Nadeau L.J."/>
            <person name="Nunn H.S."/>
            <person name="Stevenson B.S."/>
            <person name="Bojanowski C.L."/>
            <person name="Crookes-Goodson W.J."/>
        </authorList>
    </citation>
    <scope>NUCLEOTIDE SEQUENCE [LARGE SCALE GENOMIC DNA]</scope>
    <source>
        <strain evidence="2 3">D216</strain>
    </source>
</reference>
<dbReference type="AlphaFoldDB" id="A0A507BMM1"/>
<dbReference type="PANTHER" id="PTHR42057">
    <property type="entry name" value="F-BOX DOMAIN PROTEIN (AFU_ORTHOLOGUE AFUA_4G00200)"/>
    <property type="match status" value="1"/>
</dbReference>
<keyword evidence="3" id="KW-1185">Reference proteome</keyword>
<dbReference type="InParanoid" id="A0A507BMM1"/>
<dbReference type="InterPro" id="IPR001810">
    <property type="entry name" value="F-box_dom"/>
</dbReference>
<dbReference type="EMBL" id="SKBQ01000010">
    <property type="protein sequence ID" value="TPX18749.1"/>
    <property type="molecule type" value="Genomic_DNA"/>
</dbReference>
<feature type="domain" description="F-box" evidence="1">
    <location>
        <begin position="13"/>
        <end position="70"/>
    </location>
</feature>
<organism evidence="2 3">
    <name type="scientific">Thyridium curvatum</name>
    <dbReference type="NCBI Taxonomy" id="1093900"/>
    <lineage>
        <taxon>Eukaryota</taxon>
        <taxon>Fungi</taxon>
        <taxon>Dikarya</taxon>
        <taxon>Ascomycota</taxon>
        <taxon>Pezizomycotina</taxon>
        <taxon>Sordariomycetes</taxon>
        <taxon>Sordariomycetidae</taxon>
        <taxon>Thyridiales</taxon>
        <taxon>Thyridiaceae</taxon>
        <taxon>Thyridium</taxon>
    </lineage>
</organism>
<evidence type="ECO:0000313" key="3">
    <source>
        <dbReference type="Proteomes" id="UP000319257"/>
    </source>
</evidence>